<evidence type="ECO:0000256" key="7">
    <source>
        <dbReference type="ARBA" id="ARBA00023033"/>
    </source>
</evidence>
<reference evidence="11" key="1">
    <citation type="journal article" date="2019" name="Int. J. Syst. Evol. Microbiol.">
        <title>The Global Catalogue of Microorganisms (GCM) 10K type strain sequencing project: providing services to taxonomists for standard genome sequencing and annotation.</title>
        <authorList>
            <consortium name="The Broad Institute Genomics Platform"/>
            <consortium name="The Broad Institute Genome Sequencing Center for Infectious Disease"/>
            <person name="Wu L."/>
            <person name="Ma J."/>
        </authorList>
    </citation>
    <scope>NUCLEOTIDE SEQUENCE [LARGE SCALE GENOMIC DNA]</scope>
    <source>
        <strain evidence="11">JCM 17805</strain>
    </source>
</reference>
<gene>
    <name evidence="10" type="primary">ubiH</name>
    <name evidence="10" type="ORF">GCM10023116_31730</name>
</gene>
<keyword evidence="4" id="KW-0285">Flavoprotein</keyword>
<dbReference type="PANTHER" id="PTHR43876">
    <property type="entry name" value="UBIQUINONE BIOSYNTHESIS MONOOXYGENASE COQ6, MITOCHONDRIAL"/>
    <property type="match status" value="1"/>
</dbReference>
<dbReference type="PANTHER" id="PTHR43876:SF8">
    <property type="entry name" value="2-OCTAPRENYL-6-METHOXYPHENOL HYDROXYLASE"/>
    <property type="match status" value="1"/>
</dbReference>
<comment type="caution">
    <text evidence="10">The sequence shown here is derived from an EMBL/GenBank/DDBJ whole genome shotgun (WGS) entry which is preliminary data.</text>
</comment>
<dbReference type="InterPro" id="IPR051205">
    <property type="entry name" value="UbiH/COQ6_monooxygenase"/>
</dbReference>
<evidence type="ECO:0000259" key="9">
    <source>
        <dbReference type="Pfam" id="PF01494"/>
    </source>
</evidence>
<dbReference type="InterPro" id="IPR011295">
    <property type="entry name" value="UbiH"/>
</dbReference>
<feature type="transmembrane region" description="Helical" evidence="8">
    <location>
        <begin position="6"/>
        <end position="25"/>
    </location>
</feature>
<dbReference type="Gene3D" id="3.50.50.60">
    <property type="entry name" value="FAD/NAD(P)-binding domain"/>
    <property type="match status" value="2"/>
</dbReference>
<evidence type="ECO:0000256" key="3">
    <source>
        <dbReference type="ARBA" id="ARBA00005349"/>
    </source>
</evidence>
<comment type="cofactor">
    <cofactor evidence="1">
        <name>FAD</name>
        <dbReference type="ChEBI" id="CHEBI:57692"/>
    </cofactor>
</comment>
<dbReference type="NCBIfam" id="TIGR01984">
    <property type="entry name" value="UbiH"/>
    <property type="match status" value="1"/>
</dbReference>
<organism evidence="10 11">
    <name type="scientific">Kistimonas scapharcae</name>
    <dbReference type="NCBI Taxonomy" id="1036133"/>
    <lineage>
        <taxon>Bacteria</taxon>
        <taxon>Pseudomonadati</taxon>
        <taxon>Pseudomonadota</taxon>
        <taxon>Gammaproteobacteria</taxon>
        <taxon>Oceanospirillales</taxon>
        <taxon>Endozoicomonadaceae</taxon>
        <taxon>Kistimonas</taxon>
    </lineage>
</organism>
<evidence type="ECO:0000256" key="1">
    <source>
        <dbReference type="ARBA" id="ARBA00001974"/>
    </source>
</evidence>
<proteinExistence type="inferred from homology"/>
<dbReference type="PRINTS" id="PR00420">
    <property type="entry name" value="RNGMNOXGNASE"/>
</dbReference>
<comment type="similarity">
    <text evidence="3">Belongs to the UbiH/COQ6 family.</text>
</comment>
<comment type="pathway">
    <text evidence="2">Cofactor biosynthesis; ubiquinone biosynthesis.</text>
</comment>
<evidence type="ECO:0000256" key="5">
    <source>
        <dbReference type="ARBA" id="ARBA00022827"/>
    </source>
</evidence>
<evidence type="ECO:0000256" key="8">
    <source>
        <dbReference type="SAM" id="Phobius"/>
    </source>
</evidence>
<accession>A0ABP8V6M0</accession>
<keyword evidence="6" id="KW-0560">Oxidoreductase</keyword>
<evidence type="ECO:0000256" key="4">
    <source>
        <dbReference type="ARBA" id="ARBA00022630"/>
    </source>
</evidence>
<dbReference type="NCBIfam" id="NF004356">
    <property type="entry name" value="PRK05732.1"/>
    <property type="match status" value="1"/>
</dbReference>
<dbReference type="InterPro" id="IPR010971">
    <property type="entry name" value="UbiH/COQ6"/>
</dbReference>
<keyword evidence="7" id="KW-0503">Monooxygenase</keyword>
<keyword evidence="11" id="KW-1185">Reference proteome</keyword>
<keyword evidence="8" id="KW-0812">Transmembrane</keyword>
<evidence type="ECO:0000256" key="6">
    <source>
        <dbReference type="ARBA" id="ARBA00023002"/>
    </source>
</evidence>
<dbReference type="EMBL" id="BAABFL010000426">
    <property type="protein sequence ID" value="GAA4650890.1"/>
    <property type="molecule type" value="Genomic_DNA"/>
</dbReference>
<dbReference type="SUPFAM" id="SSF51905">
    <property type="entry name" value="FAD/NAD(P)-binding domain"/>
    <property type="match status" value="1"/>
</dbReference>
<dbReference type="RefSeq" id="WP_345197155.1">
    <property type="nucleotide sequence ID" value="NZ_BAABFL010000426.1"/>
</dbReference>
<keyword evidence="5" id="KW-0274">FAD</keyword>
<dbReference type="InterPro" id="IPR002938">
    <property type="entry name" value="FAD-bd"/>
</dbReference>
<keyword evidence="8" id="KW-0472">Membrane</keyword>
<dbReference type="NCBIfam" id="TIGR01988">
    <property type="entry name" value="Ubi-OHases"/>
    <property type="match status" value="1"/>
</dbReference>
<sequence length="410" mass="45143">MDSSTHYNVVIIGGGMVGASLALSLRQSVPNPDFRIAVFEAVPLRPVQLDYQPSYDGRSSALSWGTREIYDAMGIWPSLAERVEPIRHIHVSDRGHFGMTRLNAADYEVPALGYVVDNQWLGKVLLEQIQKTEGIEFLCPAEVRHLQPTPEGATLEVNRDGKTYPVSATLIVLADGGRSSLARDMGLEQSVSHYHQTAIITSITPDQHHGQVAYERFTDEGPMALLPLPEGRCALVWTMPDDLARERLELTDDDFLNELQERFGYRVGRFRKVGQRFSYPLALKLATEQVRPGLVVLGNAAHSLHPVAGQGFNLALRDAIALSETITSALKSGAGIGELATLQTYLARQKQDQFQTIHFSDYVVKLFSEQSVLSGKWLQGARNVGLVALDLCGPLKGWFARQAMGLGGRP</sequence>
<evidence type="ECO:0000313" key="10">
    <source>
        <dbReference type="EMBL" id="GAA4650890.1"/>
    </source>
</evidence>
<name>A0ABP8V6M0_9GAMM</name>
<dbReference type="InterPro" id="IPR036188">
    <property type="entry name" value="FAD/NAD-bd_sf"/>
</dbReference>
<feature type="domain" description="FAD-binding" evidence="9">
    <location>
        <begin position="7"/>
        <end position="345"/>
    </location>
</feature>
<protein>
    <submittedName>
        <fullName evidence="10">2-octaprenyl-6-methoxyphenyl hydroxylase</fullName>
    </submittedName>
</protein>
<dbReference type="Pfam" id="PF01494">
    <property type="entry name" value="FAD_binding_3"/>
    <property type="match status" value="1"/>
</dbReference>
<keyword evidence="8" id="KW-1133">Transmembrane helix</keyword>
<evidence type="ECO:0000313" key="11">
    <source>
        <dbReference type="Proteomes" id="UP001500604"/>
    </source>
</evidence>
<evidence type="ECO:0000256" key="2">
    <source>
        <dbReference type="ARBA" id="ARBA00004749"/>
    </source>
</evidence>
<dbReference type="Proteomes" id="UP001500604">
    <property type="component" value="Unassembled WGS sequence"/>
</dbReference>